<comment type="similarity">
    <text evidence="1">Belongs to the FemABX family.</text>
</comment>
<proteinExistence type="inferred from homology"/>
<accession>A0A927FCU2</accession>
<evidence type="ECO:0000256" key="5">
    <source>
        <dbReference type="ARBA" id="ARBA00023315"/>
    </source>
</evidence>
<feature type="domain" description="BioF2-like acetyltransferase" evidence="7">
    <location>
        <begin position="163"/>
        <end position="292"/>
    </location>
</feature>
<dbReference type="EMBL" id="JACYFG010000039">
    <property type="protein sequence ID" value="MBD5781068.1"/>
    <property type="molecule type" value="Genomic_DNA"/>
</dbReference>
<evidence type="ECO:0000259" key="7">
    <source>
        <dbReference type="Pfam" id="PF13480"/>
    </source>
</evidence>
<dbReference type="InterPro" id="IPR003447">
    <property type="entry name" value="FEMABX"/>
</dbReference>
<dbReference type="PANTHER" id="PTHR36174">
    <property type="entry name" value="LIPID II:GLYCINE GLYCYLTRANSFERASE"/>
    <property type="match status" value="1"/>
</dbReference>
<comment type="caution">
    <text evidence="8">The sequence shown here is derived from an EMBL/GenBank/DDBJ whole genome shotgun (WGS) entry which is preliminary data.</text>
</comment>
<dbReference type="Pfam" id="PF13480">
    <property type="entry name" value="Acetyltransf_6"/>
    <property type="match status" value="1"/>
</dbReference>
<reference evidence="8" key="1">
    <citation type="submission" date="2020-09" db="EMBL/GenBank/DDBJ databases">
        <title>Pelagicoccus enzymogenes sp. nov. with an EPS production, isolated from marine sediment.</title>
        <authorList>
            <person name="Feng X."/>
        </authorList>
    </citation>
    <scope>NUCLEOTIDE SEQUENCE</scope>
    <source>
        <strain evidence="8">NFK12</strain>
    </source>
</reference>
<keyword evidence="2" id="KW-0808">Transferase</keyword>
<dbReference type="InterPro" id="IPR038740">
    <property type="entry name" value="BioF2-like_GNAT_dom"/>
</dbReference>
<sequence>MSADSPSSRPLEGASADCRVIRPADTALWEEAIHAVDEASRFLCVEWTQLLQKTYGYEPQLLALRAAQKIQAVLPYLVVRSPFTGTRAVSMPFFDICRAYATDESLIPQLYEAFKAEGRAQGWDYIELRGDIRKLDISEPSLSFYNHVVDLTGGPDAVFERFASSTRRAVRKAEKSGVRIEHSDTLAALKGFYRLQCITRKRHGLPPQPFSFFQNILSQLIQPGKGTIISAYVDDQLAAASIYLEQGRLVHYKYGASDPDYQSSRCNNSVMWAAMKHYANKGFHAMDLGRNSLDNASLRKYKNTYGPEERITYYHRYDLKNDKIMKMSDDVYGWHNKVFSRLPIFLTRLAGKILYRHIA</sequence>
<gene>
    <name evidence="8" type="ORF">IEN85_16330</name>
</gene>
<keyword evidence="3" id="KW-0133">Cell shape</keyword>
<keyword evidence="6" id="KW-0961">Cell wall biogenesis/degradation</keyword>
<evidence type="ECO:0000256" key="3">
    <source>
        <dbReference type="ARBA" id="ARBA00022960"/>
    </source>
</evidence>
<evidence type="ECO:0000256" key="1">
    <source>
        <dbReference type="ARBA" id="ARBA00009943"/>
    </source>
</evidence>
<dbReference type="SUPFAM" id="SSF55729">
    <property type="entry name" value="Acyl-CoA N-acyltransferases (Nat)"/>
    <property type="match status" value="1"/>
</dbReference>
<dbReference type="GO" id="GO:0016755">
    <property type="term" value="F:aminoacyltransferase activity"/>
    <property type="evidence" value="ECO:0007669"/>
    <property type="project" value="InterPro"/>
</dbReference>
<dbReference type="Gene3D" id="3.40.630.30">
    <property type="match status" value="1"/>
</dbReference>
<dbReference type="PANTHER" id="PTHR36174:SF1">
    <property type="entry name" value="LIPID II:GLYCINE GLYCYLTRANSFERASE"/>
    <property type="match status" value="1"/>
</dbReference>
<evidence type="ECO:0000256" key="6">
    <source>
        <dbReference type="ARBA" id="ARBA00023316"/>
    </source>
</evidence>
<keyword evidence="9" id="KW-1185">Reference proteome</keyword>
<evidence type="ECO:0000313" key="8">
    <source>
        <dbReference type="EMBL" id="MBD5781068.1"/>
    </source>
</evidence>
<evidence type="ECO:0000313" key="9">
    <source>
        <dbReference type="Proteomes" id="UP000622317"/>
    </source>
</evidence>
<evidence type="ECO:0000256" key="2">
    <source>
        <dbReference type="ARBA" id="ARBA00022679"/>
    </source>
</evidence>
<keyword evidence="4" id="KW-0573">Peptidoglycan synthesis</keyword>
<dbReference type="Proteomes" id="UP000622317">
    <property type="component" value="Unassembled WGS sequence"/>
</dbReference>
<dbReference type="RefSeq" id="WP_191618175.1">
    <property type="nucleotide sequence ID" value="NZ_JACYFG010000039.1"/>
</dbReference>
<evidence type="ECO:0000256" key="4">
    <source>
        <dbReference type="ARBA" id="ARBA00022984"/>
    </source>
</evidence>
<dbReference type="PROSITE" id="PS51191">
    <property type="entry name" value="FEMABX"/>
    <property type="match status" value="1"/>
</dbReference>
<protein>
    <submittedName>
        <fullName evidence="8">GNAT family N-acetyltransferase</fullName>
    </submittedName>
</protein>
<name>A0A927FCU2_9BACT</name>
<dbReference type="InterPro" id="IPR050644">
    <property type="entry name" value="PG_Glycine_Bridge_Synth"/>
</dbReference>
<dbReference type="GO" id="GO:0008360">
    <property type="term" value="P:regulation of cell shape"/>
    <property type="evidence" value="ECO:0007669"/>
    <property type="project" value="UniProtKB-KW"/>
</dbReference>
<dbReference type="AlphaFoldDB" id="A0A927FCU2"/>
<dbReference type="GO" id="GO:0071555">
    <property type="term" value="P:cell wall organization"/>
    <property type="evidence" value="ECO:0007669"/>
    <property type="project" value="UniProtKB-KW"/>
</dbReference>
<keyword evidence="5" id="KW-0012">Acyltransferase</keyword>
<dbReference type="InterPro" id="IPR016181">
    <property type="entry name" value="Acyl_CoA_acyltransferase"/>
</dbReference>
<dbReference type="GO" id="GO:0009252">
    <property type="term" value="P:peptidoglycan biosynthetic process"/>
    <property type="evidence" value="ECO:0007669"/>
    <property type="project" value="UniProtKB-KW"/>
</dbReference>
<organism evidence="8 9">
    <name type="scientific">Pelagicoccus enzymogenes</name>
    <dbReference type="NCBI Taxonomy" id="2773457"/>
    <lineage>
        <taxon>Bacteria</taxon>
        <taxon>Pseudomonadati</taxon>
        <taxon>Verrucomicrobiota</taxon>
        <taxon>Opitutia</taxon>
        <taxon>Puniceicoccales</taxon>
        <taxon>Pelagicoccaceae</taxon>
        <taxon>Pelagicoccus</taxon>
    </lineage>
</organism>